<accession>A0ABU2D5R3</accession>
<sequence>MTTDLGPGGKITTKIAYLVDGEPSVSDLDLYYDGPGSDGTIYS</sequence>
<proteinExistence type="predicted"/>
<dbReference type="EMBL" id="JAVKPK010000113">
    <property type="protein sequence ID" value="MDR7667262.1"/>
    <property type="molecule type" value="Genomic_DNA"/>
</dbReference>
<evidence type="ECO:0000313" key="2">
    <source>
        <dbReference type="Proteomes" id="UP001246244"/>
    </source>
</evidence>
<reference evidence="2" key="1">
    <citation type="submission" date="2023-07" db="EMBL/GenBank/DDBJ databases">
        <title>Whole-genome sequencing of a new Methanosarcina sp. Z-7115.</title>
        <authorList>
            <person name="Zhilina T.N."/>
            <person name="Merkel A.Y."/>
        </authorList>
    </citation>
    <scope>NUCLEOTIDE SEQUENCE [LARGE SCALE GENOMIC DNA]</scope>
    <source>
        <strain evidence="2">Z-7115</strain>
    </source>
</reference>
<keyword evidence="2" id="KW-1185">Reference proteome</keyword>
<dbReference type="Proteomes" id="UP001246244">
    <property type="component" value="Unassembled WGS sequence"/>
</dbReference>
<organism evidence="1 2">
    <name type="scientific">Methanosarcina baikalica</name>
    <dbReference type="NCBI Taxonomy" id="3073890"/>
    <lineage>
        <taxon>Archaea</taxon>
        <taxon>Methanobacteriati</taxon>
        <taxon>Methanobacteriota</taxon>
        <taxon>Stenosarchaea group</taxon>
        <taxon>Methanomicrobia</taxon>
        <taxon>Methanosarcinales</taxon>
        <taxon>Methanosarcinaceae</taxon>
        <taxon>Methanosarcina</taxon>
    </lineage>
</organism>
<name>A0ABU2D5R3_9EURY</name>
<dbReference type="RefSeq" id="WP_310577290.1">
    <property type="nucleotide sequence ID" value="NZ_JAVKPK010000113.1"/>
</dbReference>
<comment type="caution">
    <text evidence="1">The sequence shown here is derived from an EMBL/GenBank/DDBJ whole genome shotgun (WGS) entry which is preliminary data.</text>
</comment>
<protein>
    <submittedName>
        <fullName evidence="1">Uncharacterized protein</fullName>
    </submittedName>
</protein>
<gene>
    <name evidence="1" type="ORF">RG963_16065</name>
</gene>
<evidence type="ECO:0000313" key="1">
    <source>
        <dbReference type="EMBL" id="MDR7667262.1"/>
    </source>
</evidence>